<dbReference type="SUPFAM" id="SSF56300">
    <property type="entry name" value="Metallo-dependent phosphatases"/>
    <property type="match status" value="1"/>
</dbReference>
<sequence length="72" mass="7692">MLIAQITDLHIRCPGERAYGVVETHRLLPPVVAALNALNALNALDPRPDVVLITGDATDLGHPQEYAALAEP</sequence>
<dbReference type="RefSeq" id="WP_229819630.1">
    <property type="nucleotide sequence ID" value="NZ_BMZM01000002.1"/>
</dbReference>
<gene>
    <name evidence="2" type="ORF">GCM10010082_11900</name>
</gene>
<reference evidence="3" key="1">
    <citation type="journal article" date="2019" name="Int. J. Syst. Evol. Microbiol.">
        <title>The Global Catalogue of Microorganisms (GCM) 10K type strain sequencing project: providing services to taxonomists for standard genome sequencing and annotation.</title>
        <authorList>
            <consortium name="The Broad Institute Genomics Platform"/>
            <consortium name="The Broad Institute Genome Sequencing Center for Infectious Disease"/>
            <person name="Wu L."/>
            <person name="Ma J."/>
        </authorList>
    </citation>
    <scope>NUCLEOTIDE SEQUENCE [LARGE SCALE GENOMIC DNA]</scope>
    <source>
        <strain evidence="3">KCTC 42082</strain>
    </source>
</reference>
<name>A0ABQ3FFH5_9GAMM</name>
<proteinExistence type="predicted"/>
<keyword evidence="3" id="KW-1185">Reference proteome</keyword>
<feature type="domain" description="Calcineurin-like phosphoesterase" evidence="1">
    <location>
        <begin position="1"/>
        <end position="66"/>
    </location>
</feature>
<dbReference type="InterPro" id="IPR004843">
    <property type="entry name" value="Calcineurin-like_PHP"/>
</dbReference>
<dbReference type="InterPro" id="IPR029052">
    <property type="entry name" value="Metallo-depent_PP-like"/>
</dbReference>
<evidence type="ECO:0000259" key="1">
    <source>
        <dbReference type="Pfam" id="PF00149"/>
    </source>
</evidence>
<dbReference type="Proteomes" id="UP000604243">
    <property type="component" value="Unassembled WGS sequence"/>
</dbReference>
<protein>
    <recommendedName>
        <fullName evidence="1">Calcineurin-like phosphoesterase domain-containing protein</fullName>
    </recommendedName>
</protein>
<organism evidence="2 3">
    <name type="scientific">Kushneria pakistanensis</name>
    <dbReference type="NCBI Taxonomy" id="1508770"/>
    <lineage>
        <taxon>Bacteria</taxon>
        <taxon>Pseudomonadati</taxon>
        <taxon>Pseudomonadota</taxon>
        <taxon>Gammaproteobacteria</taxon>
        <taxon>Oceanospirillales</taxon>
        <taxon>Halomonadaceae</taxon>
        <taxon>Kushneria</taxon>
    </lineage>
</organism>
<evidence type="ECO:0000313" key="3">
    <source>
        <dbReference type="Proteomes" id="UP000604243"/>
    </source>
</evidence>
<accession>A0ABQ3FFH5</accession>
<comment type="caution">
    <text evidence="2">The sequence shown here is derived from an EMBL/GenBank/DDBJ whole genome shotgun (WGS) entry which is preliminary data.</text>
</comment>
<dbReference type="Gene3D" id="3.60.21.40">
    <property type="entry name" value="GpdQ, catalytic alpha/beta sandwich domain"/>
    <property type="match status" value="1"/>
</dbReference>
<dbReference type="EMBL" id="BMZM01000002">
    <property type="protein sequence ID" value="GHC21738.1"/>
    <property type="molecule type" value="Genomic_DNA"/>
</dbReference>
<dbReference type="Pfam" id="PF00149">
    <property type="entry name" value="Metallophos"/>
    <property type="match status" value="1"/>
</dbReference>
<evidence type="ECO:0000313" key="2">
    <source>
        <dbReference type="EMBL" id="GHC21738.1"/>
    </source>
</evidence>
<dbReference type="InterPro" id="IPR042283">
    <property type="entry name" value="GpdQ_catalytic"/>
</dbReference>